<dbReference type="EMBL" id="FN649760">
    <property type="protein sequence ID" value="CBN75795.1"/>
    <property type="molecule type" value="Genomic_DNA"/>
</dbReference>
<gene>
    <name evidence="1" type="ORF">Esi_0181_0023</name>
</gene>
<proteinExistence type="predicted"/>
<reference evidence="1 2" key="1">
    <citation type="journal article" date="2010" name="Nature">
        <title>The Ectocarpus genome and the independent evolution of multicellularity in brown algae.</title>
        <authorList>
            <person name="Cock J.M."/>
            <person name="Sterck L."/>
            <person name="Rouze P."/>
            <person name="Scornet D."/>
            <person name="Allen A.E."/>
            <person name="Amoutzias G."/>
            <person name="Anthouard V."/>
            <person name="Artiguenave F."/>
            <person name="Aury J.M."/>
            <person name="Badger J.H."/>
            <person name="Beszteri B."/>
            <person name="Billiau K."/>
            <person name="Bonnet E."/>
            <person name="Bothwell J.H."/>
            <person name="Bowler C."/>
            <person name="Boyen C."/>
            <person name="Brownlee C."/>
            <person name="Carrano C.J."/>
            <person name="Charrier B."/>
            <person name="Cho G.Y."/>
            <person name="Coelho S.M."/>
            <person name="Collen J."/>
            <person name="Corre E."/>
            <person name="Da Silva C."/>
            <person name="Delage L."/>
            <person name="Delaroque N."/>
            <person name="Dittami S.M."/>
            <person name="Doulbeau S."/>
            <person name="Elias M."/>
            <person name="Farnham G."/>
            <person name="Gachon C.M."/>
            <person name="Gschloessl B."/>
            <person name="Heesch S."/>
            <person name="Jabbari K."/>
            <person name="Jubin C."/>
            <person name="Kawai H."/>
            <person name="Kimura K."/>
            <person name="Kloareg B."/>
            <person name="Kupper F.C."/>
            <person name="Lang D."/>
            <person name="Le Bail A."/>
            <person name="Leblanc C."/>
            <person name="Lerouge P."/>
            <person name="Lohr M."/>
            <person name="Lopez P.J."/>
            <person name="Martens C."/>
            <person name="Maumus F."/>
            <person name="Michel G."/>
            <person name="Miranda-Saavedra D."/>
            <person name="Morales J."/>
            <person name="Moreau H."/>
            <person name="Motomura T."/>
            <person name="Nagasato C."/>
            <person name="Napoli C.A."/>
            <person name="Nelson D.R."/>
            <person name="Nyvall-Collen P."/>
            <person name="Peters A.F."/>
            <person name="Pommier C."/>
            <person name="Potin P."/>
            <person name="Poulain J."/>
            <person name="Quesneville H."/>
            <person name="Read B."/>
            <person name="Rensing S.A."/>
            <person name="Ritter A."/>
            <person name="Rousvoal S."/>
            <person name="Samanta M."/>
            <person name="Samson G."/>
            <person name="Schroeder D.C."/>
            <person name="Segurens B."/>
            <person name="Strittmatter M."/>
            <person name="Tonon T."/>
            <person name="Tregear J.W."/>
            <person name="Valentin K."/>
            <person name="von Dassow P."/>
            <person name="Yamagishi T."/>
            <person name="Van de Peer Y."/>
            <person name="Wincker P."/>
        </authorList>
    </citation>
    <scope>NUCLEOTIDE SEQUENCE [LARGE SCALE GENOMIC DNA]</scope>
    <source>
        <strain evidence="2">Ec32 / CCAP1310/4</strain>
    </source>
</reference>
<evidence type="ECO:0000313" key="1">
    <source>
        <dbReference type="EMBL" id="CBN75795.1"/>
    </source>
</evidence>
<dbReference type="AlphaFoldDB" id="D8LGU2"/>
<name>D8LGU2_ECTSI</name>
<accession>D8LGU2</accession>
<keyword evidence="2" id="KW-1185">Reference proteome</keyword>
<organism evidence="1 2">
    <name type="scientific">Ectocarpus siliculosus</name>
    <name type="common">Brown alga</name>
    <name type="synonym">Conferva siliculosa</name>
    <dbReference type="NCBI Taxonomy" id="2880"/>
    <lineage>
        <taxon>Eukaryota</taxon>
        <taxon>Sar</taxon>
        <taxon>Stramenopiles</taxon>
        <taxon>Ochrophyta</taxon>
        <taxon>PX clade</taxon>
        <taxon>Phaeophyceae</taxon>
        <taxon>Ectocarpales</taxon>
        <taxon>Ectocarpaceae</taxon>
        <taxon>Ectocarpus</taxon>
    </lineage>
</organism>
<protein>
    <submittedName>
        <fullName evidence="1">Uncharacterized protein</fullName>
    </submittedName>
</protein>
<evidence type="ECO:0000313" key="2">
    <source>
        <dbReference type="Proteomes" id="UP000002630"/>
    </source>
</evidence>
<sequence length="25" mass="2572">MPVDRACRSYAGSPGSLASTVKNGF</sequence>
<dbReference type="Proteomes" id="UP000002630">
    <property type="component" value="Unassembled WGS sequence"/>
</dbReference>
<dbReference type="InParanoid" id="D8LGU2"/>